<dbReference type="PANTHER" id="PTHR31223">
    <property type="entry name" value="LOG FAMILY PROTEIN YJL055W"/>
    <property type="match status" value="1"/>
</dbReference>
<protein>
    <recommendedName>
        <fullName evidence="3">Cytokinin riboside 5'-monophosphate phosphoribohydrolase</fullName>
        <ecNumber evidence="3">3.2.2.n1</ecNumber>
    </recommendedName>
</protein>
<organism evidence="4 5">
    <name type="scientific">Paraflavitalea soli</name>
    <dbReference type="NCBI Taxonomy" id="2315862"/>
    <lineage>
        <taxon>Bacteria</taxon>
        <taxon>Pseudomonadati</taxon>
        <taxon>Bacteroidota</taxon>
        <taxon>Chitinophagia</taxon>
        <taxon>Chitinophagales</taxon>
        <taxon>Chitinophagaceae</taxon>
        <taxon>Paraflavitalea</taxon>
    </lineage>
</organism>
<dbReference type="PANTHER" id="PTHR31223:SF70">
    <property type="entry name" value="LOG FAMILY PROTEIN YJL055W"/>
    <property type="match status" value="1"/>
</dbReference>
<name>A0A3B7N659_9BACT</name>
<sequence>MKIEAVAVFCGSKTGKNPVFNQHAAELGKLISMLDMKLVYGGGKKGLMGTIADAVLAHGGKVMGVIPKLLIEWEHQHEGLTELAVVSDMHTRKRTMYDMCDAAIVLPGGFGTLDELFEMVTWNQLKIHDKKIYILNSAGFYNHLINHLKQMQKEGFLYEAVEERIIVCDTPVEIFNTIS</sequence>
<evidence type="ECO:0000313" key="4">
    <source>
        <dbReference type="EMBL" id="AXY77541.1"/>
    </source>
</evidence>
<accession>A0A3B7N659</accession>
<dbReference type="EC" id="3.2.2.n1" evidence="3"/>
<evidence type="ECO:0000256" key="2">
    <source>
        <dbReference type="ARBA" id="ARBA00006763"/>
    </source>
</evidence>
<keyword evidence="3" id="KW-0378">Hydrolase</keyword>
<dbReference type="SUPFAM" id="SSF102405">
    <property type="entry name" value="MCP/YpsA-like"/>
    <property type="match status" value="1"/>
</dbReference>
<evidence type="ECO:0000313" key="5">
    <source>
        <dbReference type="Proteomes" id="UP000263900"/>
    </source>
</evidence>
<comment type="catalytic activity">
    <reaction evidence="1">
        <text>AMP + H2O = D-ribose 5-phosphate + adenine</text>
        <dbReference type="Rhea" id="RHEA:20129"/>
        <dbReference type="ChEBI" id="CHEBI:15377"/>
        <dbReference type="ChEBI" id="CHEBI:16708"/>
        <dbReference type="ChEBI" id="CHEBI:78346"/>
        <dbReference type="ChEBI" id="CHEBI:456215"/>
        <dbReference type="EC" id="3.2.2.4"/>
    </reaction>
</comment>
<dbReference type="EMBL" id="CP032157">
    <property type="protein sequence ID" value="AXY77541.1"/>
    <property type="molecule type" value="Genomic_DNA"/>
</dbReference>
<dbReference type="GO" id="GO:0009691">
    <property type="term" value="P:cytokinin biosynthetic process"/>
    <property type="evidence" value="ECO:0007669"/>
    <property type="project" value="UniProtKB-UniRule"/>
</dbReference>
<dbReference type="Gene3D" id="3.40.50.450">
    <property type="match status" value="1"/>
</dbReference>
<dbReference type="AlphaFoldDB" id="A0A3B7N659"/>
<dbReference type="RefSeq" id="WP_119053415.1">
    <property type="nucleotide sequence ID" value="NZ_CP032157.1"/>
</dbReference>
<proteinExistence type="inferred from homology"/>
<gene>
    <name evidence="4" type="ORF">D3H65_27715</name>
</gene>
<dbReference type="OrthoDB" id="9801098at2"/>
<dbReference type="KEGG" id="pseg:D3H65_27715"/>
<comment type="similarity">
    <text evidence="2 3">Belongs to the LOG family.</text>
</comment>
<dbReference type="InterPro" id="IPR005269">
    <property type="entry name" value="LOG"/>
</dbReference>
<evidence type="ECO:0000256" key="3">
    <source>
        <dbReference type="RuleBase" id="RU363015"/>
    </source>
</evidence>
<keyword evidence="5" id="KW-1185">Reference proteome</keyword>
<dbReference type="Pfam" id="PF03641">
    <property type="entry name" value="Lysine_decarbox"/>
    <property type="match status" value="1"/>
</dbReference>
<keyword evidence="3" id="KW-0203">Cytokinin biosynthesis</keyword>
<evidence type="ECO:0000256" key="1">
    <source>
        <dbReference type="ARBA" id="ARBA00000274"/>
    </source>
</evidence>
<dbReference type="Proteomes" id="UP000263900">
    <property type="component" value="Chromosome"/>
</dbReference>
<dbReference type="GO" id="GO:0008714">
    <property type="term" value="F:AMP nucleosidase activity"/>
    <property type="evidence" value="ECO:0007669"/>
    <property type="project" value="UniProtKB-EC"/>
</dbReference>
<reference evidence="4 5" key="1">
    <citation type="submission" date="2018-09" db="EMBL/GenBank/DDBJ databases">
        <title>Genome sequencing of strain 6GH32-13.</title>
        <authorList>
            <person name="Weon H.-Y."/>
            <person name="Heo J."/>
            <person name="Kwon S.-W."/>
        </authorList>
    </citation>
    <scope>NUCLEOTIDE SEQUENCE [LARGE SCALE GENOMIC DNA]</scope>
    <source>
        <strain evidence="4 5">5GH32-13</strain>
    </source>
</reference>
<dbReference type="GO" id="GO:0005829">
    <property type="term" value="C:cytosol"/>
    <property type="evidence" value="ECO:0007669"/>
    <property type="project" value="TreeGrafter"/>
</dbReference>
<dbReference type="InterPro" id="IPR031100">
    <property type="entry name" value="LOG_fam"/>
</dbReference>
<dbReference type="NCBIfam" id="TIGR00730">
    <property type="entry name" value="Rossman fold protein, TIGR00730 family"/>
    <property type="match status" value="1"/>
</dbReference>